<evidence type="ECO:0000313" key="2">
    <source>
        <dbReference type="EMBL" id="MBE9213654.1"/>
    </source>
</evidence>
<dbReference type="EMBL" id="JADEWL010000038">
    <property type="protein sequence ID" value="MBE9213654.1"/>
    <property type="molecule type" value="Genomic_DNA"/>
</dbReference>
<accession>A0A8J7F7T9</accession>
<keyword evidence="3" id="KW-1185">Reference proteome</keyword>
<keyword evidence="1" id="KW-0812">Transmembrane</keyword>
<feature type="transmembrane region" description="Helical" evidence="1">
    <location>
        <begin position="21"/>
        <end position="39"/>
    </location>
</feature>
<keyword evidence="1" id="KW-1133">Transmembrane helix</keyword>
<sequence>MKEKYEQFRESLLDLGIKPSNLMFGGLLVIGAIASIPSIQKHQARTDLIRADIKAREAKAEALNRQFEYEQRQEEVANKRYKSCLPVVGKEYRNRTHYFTGLKEGDKPKDRISGKYLPSGTVVCDAHGVTGVINQDGAVSYTAYTGNRDLVQSRLSRFRGSQYSQPVNIIEDK</sequence>
<dbReference type="AlphaFoldDB" id="A0A8J7F7T9"/>
<evidence type="ECO:0000256" key="1">
    <source>
        <dbReference type="SAM" id="Phobius"/>
    </source>
</evidence>
<gene>
    <name evidence="2" type="ORF">IQ247_13430</name>
</gene>
<reference evidence="2" key="1">
    <citation type="submission" date="2020-10" db="EMBL/GenBank/DDBJ databases">
        <authorList>
            <person name="Castelo-Branco R."/>
            <person name="Eusebio N."/>
            <person name="Adriana R."/>
            <person name="Vieira A."/>
            <person name="Brugerolle De Fraissinette N."/>
            <person name="Rezende De Castro R."/>
            <person name="Schneider M.P."/>
            <person name="Vasconcelos V."/>
            <person name="Leao P.N."/>
        </authorList>
    </citation>
    <scope>NUCLEOTIDE SEQUENCE</scope>
    <source>
        <strain evidence="2">LEGE 06105</strain>
    </source>
</reference>
<organism evidence="2 3">
    <name type="scientific">Plectonema cf. radiosum LEGE 06105</name>
    <dbReference type="NCBI Taxonomy" id="945769"/>
    <lineage>
        <taxon>Bacteria</taxon>
        <taxon>Bacillati</taxon>
        <taxon>Cyanobacteriota</taxon>
        <taxon>Cyanophyceae</taxon>
        <taxon>Oscillatoriophycideae</taxon>
        <taxon>Oscillatoriales</taxon>
        <taxon>Microcoleaceae</taxon>
        <taxon>Plectonema</taxon>
    </lineage>
</organism>
<comment type="caution">
    <text evidence="2">The sequence shown here is derived from an EMBL/GenBank/DDBJ whole genome shotgun (WGS) entry which is preliminary data.</text>
</comment>
<dbReference type="RefSeq" id="WP_193920761.1">
    <property type="nucleotide sequence ID" value="NZ_JADEWL010000038.1"/>
</dbReference>
<dbReference type="Proteomes" id="UP000620559">
    <property type="component" value="Unassembled WGS sequence"/>
</dbReference>
<protein>
    <submittedName>
        <fullName evidence="2">Uncharacterized protein</fullName>
    </submittedName>
</protein>
<name>A0A8J7F7T9_9CYAN</name>
<evidence type="ECO:0000313" key="3">
    <source>
        <dbReference type="Proteomes" id="UP000620559"/>
    </source>
</evidence>
<keyword evidence="1" id="KW-0472">Membrane</keyword>
<proteinExistence type="predicted"/>